<dbReference type="Proteomes" id="UP000799536">
    <property type="component" value="Unassembled WGS sequence"/>
</dbReference>
<dbReference type="EMBL" id="ML993901">
    <property type="protein sequence ID" value="KAF2203508.1"/>
    <property type="molecule type" value="Genomic_DNA"/>
</dbReference>
<protein>
    <submittedName>
        <fullName evidence="1">Uncharacterized protein</fullName>
    </submittedName>
</protein>
<evidence type="ECO:0000313" key="1">
    <source>
        <dbReference type="EMBL" id="KAF2203508.1"/>
    </source>
</evidence>
<name>A0A9P4JPS9_9PLEO</name>
<keyword evidence="2" id="KW-1185">Reference proteome</keyword>
<sequence length="99" mass="11218">MTKLASTKRVFFDTFHRIFFTLATVTTSSAPTSTSPSTWTACPQTLFCQESNIGHLHSIRYIAQKQPPLPPTFYRDFFLSSKTTRTTFDCHTTPNCDTS</sequence>
<gene>
    <name evidence="1" type="ORF">GQ43DRAFT_260164</name>
</gene>
<comment type="caution">
    <text evidence="1">The sequence shown here is derived from an EMBL/GenBank/DDBJ whole genome shotgun (WGS) entry which is preliminary data.</text>
</comment>
<reference evidence="1" key="1">
    <citation type="journal article" date="2020" name="Stud. Mycol.">
        <title>101 Dothideomycetes genomes: a test case for predicting lifestyles and emergence of pathogens.</title>
        <authorList>
            <person name="Haridas S."/>
            <person name="Albert R."/>
            <person name="Binder M."/>
            <person name="Bloem J."/>
            <person name="Labutti K."/>
            <person name="Salamov A."/>
            <person name="Andreopoulos B."/>
            <person name="Baker S."/>
            <person name="Barry K."/>
            <person name="Bills G."/>
            <person name="Bluhm B."/>
            <person name="Cannon C."/>
            <person name="Castanera R."/>
            <person name="Culley D."/>
            <person name="Daum C."/>
            <person name="Ezra D."/>
            <person name="Gonzalez J."/>
            <person name="Henrissat B."/>
            <person name="Kuo A."/>
            <person name="Liang C."/>
            <person name="Lipzen A."/>
            <person name="Lutzoni F."/>
            <person name="Magnuson J."/>
            <person name="Mondo S."/>
            <person name="Nolan M."/>
            <person name="Ohm R."/>
            <person name="Pangilinan J."/>
            <person name="Park H.-J."/>
            <person name="Ramirez L."/>
            <person name="Alfaro M."/>
            <person name="Sun H."/>
            <person name="Tritt A."/>
            <person name="Yoshinaga Y."/>
            <person name="Zwiers L.-H."/>
            <person name="Turgeon B."/>
            <person name="Goodwin S."/>
            <person name="Spatafora J."/>
            <person name="Crous P."/>
            <person name="Grigoriev I."/>
        </authorList>
    </citation>
    <scope>NUCLEOTIDE SEQUENCE</scope>
    <source>
        <strain evidence="1">ATCC 74209</strain>
    </source>
</reference>
<evidence type="ECO:0000313" key="2">
    <source>
        <dbReference type="Proteomes" id="UP000799536"/>
    </source>
</evidence>
<accession>A0A9P4JPS9</accession>
<dbReference type="AlphaFoldDB" id="A0A9P4JPS9"/>
<proteinExistence type="predicted"/>
<organism evidence="1 2">
    <name type="scientific">Delitschia confertaspora ATCC 74209</name>
    <dbReference type="NCBI Taxonomy" id="1513339"/>
    <lineage>
        <taxon>Eukaryota</taxon>
        <taxon>Fungi</taxon>
        <taxon>Dikarya</taxon>
        <taxon>Ascomycota</taxon>
        <taxon>Pezizomycotina</taxon>
        <taxon>Dothideomycetes</taxon>
        <taxon>Pleosporomycetidae</taxon>
        <taxon>Pleosporales</taxon>
        <taxon>Delitschiaceae</taxon>
        <taxon>Delitschia</taxon>
    </lineage>
</organism>